<feature type="transmembrane region" description="Helical" evidence="1">
    <location>
        <begin position="129"/>
        <end position="150"/>
    </location>
</feature>
<keyword evidence="2" id="KW-1185">Reference proteome</keyword>
<dbReference type="Proteomes" id="UP000829291">
    <property type="component" value="Chromosome 4"/>
</dbReference>
<accession>A0A6J0B5T3</accession>
<sequence>MISRVSLGINVGILLTLLILGALFSLPLKLLLDTNRETGGFDEQERGRSADELPQADYRRMKLCGNPDYKSLAKLVHLSNYDGNCTKPKRPDGEKSRGRFAAEKYAKRFAEDTSDQQNVSTHQKNSISIAGHILAVLLVGSAVAALVEVLRVRLFAAVKRSDGGVATVARRSSLVDLAQRRAVRKETVQAQKSFEIQGMMHRSPLRLLAARPPPLLRRSSFPAQCLGKKDQVPISTTVNTGRLSRRPSFVIDSEEDVTVLTDTSRRRCRLIRRH</sequence>
<name>A0A6J0B5T3_NEOLC</name>
<proteinExistence type="predicted"/>
<evidence type="ECO:0000313" key="2">
    <source>
        <dbReference type="Proteomes" id="UP000829291"/>
    </source>
</evidence>
<dbReference type="RefSeq" id="XP_015510408.1">
    <property type="nucleotide sequence ID" value="XM_015654922.1"/>
</dbReference>
<feature type="transmembrane region" description="Helical" evidence="1">
    <location>
        <begin position="7"/>
        <end position="26"/>
    </location>
</feature>
<reference evidence="3 4" key="1">
    <citation type="submission" date="2025-04" db="UniProtKB">
        <authorList>
            <consortium name="RefSeq"/>
        </authorList>
    </citation>
    <scope>IDENTIFICATION</scope>
    <source>
        <tissue evidence="3 4">Whole body</tissue>
    </source>
</reference>
<keyword evidence="1" id="KW-1133">Transmembrane helix</keyword>
<evidence type="ECO:0000313" key="3">
    <source>
        <dbReference type="RefSeq" id="XP_015510408.1"/>
    </source>
</evidence>
<gene>
    <name evidence="3 4" type="primary">LOC107217403</name>
</gene>
<keyword evidence="1" id="KW-0812">Transmembrane</keyword>
<organism evidence="2 4">
    <name type="scientific">Neodiprion lecontei</name>
    <name type="common">Redheaded pine sawfly</name>
    <dbReference type="NCBI Taxonomy" id="441921"/>
    <lineage>
        <taxon>Eukaryota</taxon>
        <taxon>Metazoa</taxon>
        <taxon>Ecdysozoa</taxon>
        <taxon>Arthropoda</taxon>
        <taxon>Hexapoda</taxon>
        <taxon>Insecta</taxon>
        <taxon>Pterygota</taxon>
        <taxon>Neoptera</taxon>
        <taxon>Endopterygota</taxon>
        <taxon>Hymenoptera</taxon>
        <taxon>Tenthredinoidea</taxon>
        <taxon>Diprionidae</taxon>
        <taxon>Diprioninae</taxon>
        <taxon>Neodiprion</taxon>
    </lineage>
</organism>
<evidence type="ECO:0000313" key="4">
    <source>
        <dbReference type="RefSeq" id="XP_015510409.1"/>
    </source>
</evidence>
<evidence type="ECO:0000256" key="1">
    <source>
        <dbReference type="SAM" id="Phobius"/>
    </source>
</evidence>
<dbReference type="KEGG" id="nlo:107217403"/>
<dbReference type="RefSeq" id="XP_015510409.1">
    <property type="nucleotide sequence ID" value="XM_015654923.1"/>
</dbReference>
<keyword evidence="1" id="KW-0472">Membrane</keyword>
<dbReference type="OrthoDB" id="7692812at2759"/>
<dbReference type="AlphaFoldDB" id="A0A6J0B5T3"/>
<protein>
    <submittedName>
        <fullName evidence="3 4">Uncharacterized protein LOC107217403 isoform X1</fullName>
    </submittedName>
</protein>
<dbReference type="GeneID" id="107217403"/>